<dbReference type="Gene3D" id="3.40.50.12390">
    <property type="match status" value="1"/>
</dbReference>
<dbReference type="AlphaFoldDB" id="A0A0A9X230"/>
<gene>
    <name evidence="7" type="primary">RAT1_0</name>
    <name evidence="7" type="ORF">CM83_11824</name>
</gene>
<accession>A0A0A9X230</accession>
<dbReference type="InterPro" id="IPR004859">
    <property type="entry name" value="Xrn1_N"/>
</dbReference>
<keyword evidence="1" id="KW-0540">Nuclease</keyword>
<evidence type="ECO:0000256" key="2">
    <source>
        <dbReference type="ARBA" id="ARBA00022801"/>
    </source>
</evidence>
<sequence>MQYIRGLRVQAGYDPHTSHVIHGMDADLVCLGLSTHEPYISLLRNQLNEVFGPDHNKFCYFNLHSYRQHLMRDFRFIPDMQFERVVDDFVFLCFLVGNDFLPHVPLISIKTKGI</sequence>
<proteinExistence type="inferred from homology"/>
<feature type="domain" description="Xrn1 helical" evidence="6">
    <location>
        <begin position="80"/>
        <end position="111"/>
    </location>
</feature>
<organism evidence="7">
    <name type="scientific">Lygus hesperus</name>
    <name type="common">Western plant bug</name>
    <dbReference type="NCBI Taxonomy" id="30085"/>
    <lineage>
        <taxon>Eukaryota</taxon>
        <taxon>Metazoa</taxon>
        <taxon>Ecdysozoa</taxon>
        <taxon>Arthropoda</taxon>
        <taxon>Hexapoda</taxon>
        <taxon>Insecta</taxon>
        <taxon>Pterygota</taxon>
        <taxon>Neoptera</taxon>
        <taxon>Paraneoptera</taxon>
        <taxon>Hemiptera</taxon>
        <taxon>Heteroptera</taxon>
        <taxon>Panheteroptera</taxon>
        <taxon>Cimicomorpha</taxon>
        <taxon>Miridae</taxon>
        <taxon>Mirini</taxon>
        <taxon>Lygus</taxon>
    </lineage>
</organism>
<dbReference type="GO" id="GO:0003723">
    <property type="term" value="F:RNA binding"/>
    <property type="evidence" value="ECO:0007669"/>
    <property type="project" value="TreeGrafter"/>
</dbReference>
<evidence type="ECO:0000313" key="7">
    <source>
        <dbReference type="EMBL" id="JAG14787.1"/>
    </source>
</evidence>
<name>A0A0A9X230_LYGHE</name>
<dbReference type="EMBL" id="GBHO01028817">
    <property type="protein sequence ID" value="JAG14787.1"/>
    <property type="molecule type" value="Transcribed_RNA"/>
</dbReference>
<keyword evidence="3" id="KW-0269">Exonuclease</keyword>
<dbReference type="PANTHER" id="PTHR12341">
    <property type="entry name" value="5'-&gt;3' EXORIBONUCLEASE"/>
    <property type="match status" value="1"/>
</dbReference>
<dbReference type="GO" id="GO:0000956">
    <property type="term" value="P:nuclear-transcribed mRNA catabolic process"/>
    <property type="evidence" value="ECO:0007669"/>
    <property type="project" value="TreeGrafter"/>
</dbReference>
<dbReference type="Pfam" id="PF03159">
    <property type="entry name" value="XRN_N"/>
    <property type="match status" value="1"/>
</dbReference>
<dbReference type="InterPro" id="IPR027073">
    <property type="entry name" value="5_3_exoribonuclease"/>
</dbReference>
<dbReference type="GO" id="GO:0004534">
    <property type="term" value="F:5'-3' RNA exonuclease activity"/>
    <property type="evidence" value="ECO:0007669"/>
    <property type="project" value="TreeGrafter"/>
</dbReference>
<evidence type="ECO:0000259" key="5">
    <source>
        <dbReference type="Pfam" id="PF03159"/>
    </source>
</evidence>
<reference evidence="7" key="1">
    <citation type="journal article" date="2014" name="PLoS ONE">
        <title>Transcriptome-Based Identification of ABC Transporters in the Western Tarnished Plant Bug Lygus hesperus.</title>
        <authorList>
            <person name="Hull J.J."/>
            <person name="Chaney K."/>
            <person name="Geib S.M."/>
            <person name="Fabrick J.A."/>
            <person name="Brent C.S."/>
            <person name="Walsh D."/>
            <person name="Lavine L.C."/>
        </authorList>
    </citation>
    <scope>NUCLEOTIDE SEQUENCE</scope>
</reference>
<comment type="similarity">
    <text evidence="4">Belongs to the 5'-3' exonuclease family.</text>
</comment>
<feature type="domain" description="Xrn1 N-terminal" evidence="5">
    <location>
        <begin position="1"/>
        <end position="46"/>
    </location>
</feature>
<keyword evidence="2" id="KW-0378">Hydrolase</keyword>
<dbReference type="PANTHER" id="PTHR12341:SF7">
    <property type="entry name" value="5'-3' EXORIBONUCLEASE 1"/>
    <property type="match status" value="1"/>
</dbReference>
<evidence type="ECO:0000256" key="1">
    <source>
        <dbReference type="ARBA" id="ARBA00022722"/>
    </source>
</evidence>
<evidence type="ECO:0000256" key="3">
    <source>
        <dbReference type="ARBA" id="ARBA00022839"/>
    </source>
</evidence>
<reference evidence="7" key="2">
    <citation type="submission" date="2014-07" db="EMBL/GenBank/DDBJ databases">
        <authorList>
            <person name="Hull J."/>
        </authorList>
    </citation>
    <scope>NUCLEOTIDE SEQUENCE</scope>
</reference>
<dbReference type="GO" id="GO:0005634">
    <property type="term" value="C:nucleus"/>
    <property type="evidence" value="ECO:0007669"/>
    <property type="project" value="TreeGrafter"/>
</dbReference>
<evidence type="ECO:0000256" key="4">
    <source>
        <dbReference type="ARBA" id="ARBA00038299"/>
    </source>
</evidence>
<protein>
    <submittedName>
        <fullName evidence="7">5'-3' exoribonuclease 2</fullName>
    </submittedName>
</protein>
<dbReference type="InterPro" id="IPR041412">
    <property type="entry name" value="Xrn1_helical"/>
</dbReference>
<dbReference type="Pfam" id="PF17846">
    <property type="entry name" value="XRN_M"/>
    <property type="match status" value="1"/>
</dbReference>
<evidence type="ECO:0000259" key="6">
    <source>
        <dbReference type="Pfam" id="PF17846"/>
    </source>
</evidence>